<evidence type="ECO:0000256" key="8">
    <source>
        <dbReference type="ARBA" id="ARBA00023239"/>
    </source>
</evidence>
<evidence type="ECO:0000256" key="13">
    <source>
        <dbReference type="PIRSR" id="PIRSR001415-2"/>
    </source>
</evidence>
<evidence type="ECO:0000256" key="3">
    <source>
        <dbReference type="ARBA" id="ARBA00008055"/>
    </source>
</evidence>
<evidence type="ECO:0000256" key="2">
    <source>
        <dbReference type="ARBA" id="ARBA00004694"/>
    </source>
</evidence>
<proteinExistence type="inferred from homology"/>
<dbReference type="SMART" id="SM01004">
    <property type="entry name" value="ALAD"/>
    <property type="match status" value="1"/>
</dbReference>
<reference evidence="19 21" key="2">
    <citation type="journal article" date="2018" name="Syst. Appl. Microbiol.">
        <title>Characterization and high-quality draft genome sequence of Herbivorax saccincola A7, an anaerobic, alkaliphilic, thermophilic, cellulolytic, and xylanolytic bacterium.</title>
        <authorList>
            <person name="Aikawa S."/>
            <person name="Baramee S."/>
            <person name="Sermsathanaswadi J."/>
            <person name="Thianheng P."/>
            <person name="Tachaapaikoon C."/>
            <person name="Shikata A."/>
            <person name="Waeonukul R."/>
            <person name="Pason P."/>
            <person name="Ratanakhanokchai K."/>
            <person name="Kosugi A."/>
        </authorList>
    </citation>
    <scope>NUCLEOTIDE SEQUENCE [LARGE SCALE GENOMIC DNA]</scope>
    <source>
        <strain evidence="19 21">A7</strain>
    </source>
</reference>
<evidence type="ECO:0000256" key="10">
    <source>
        <dbReference type="ARBA" id="ARBA00025628"/>
    </source>
</evidence>
<feature type="binding site" evidence="14">
    <location>
        <position position="125"/>
    </location>
    <ligand>
        <name>Zn(2+)</name>
        <dbReference type="ChEBI" id="CHEBI:29105"/>
        <note>catalytic</note>
    </ligand>
</feature>
<dbReference type="SUPFAM" id="SSF51569">
    <property type="entry name" value="Aldolase"/>
    <property type="match status" value="1"/>
</dbReference>
<dbReference type="Proteomes" id="UP000239720">
    <property type="component" value="Unassembled WGS sequence"/>
</dbReference>
<feature type="binding site" evidence="14">
    <location>
        <position position="135"/>
    </location>
    <ligand>
        <name>Zn(2+)</name>
        <dbReference type="ChEBI" id="CHEBI:29105"/>
        <note>catalytic</note>
    </ligand>
</feature>
<evidence type="ECO:0000313" key="21">
    <source>
        <dbReference type="Proteomes" id="UP000239720"/>
    </source>
</evidence>
<feature type="active site" description="Schiff-base intermediate with substrate" evidence="12">
    <location>
        <position position="200"/>
    </location>
</feature>
<keyword evidence="9 16" id="KW-0627">Porphyrin biosynthesis</keyword>
<keyword evidence="15" id="KW-0460">Magnesium</keyword>
<evidence type="ECO:0000256" key="1">
    <source>
        <dbReference type="ARBA" id="ARBA00001947"/>
    </source>
</evidence>
<keyword evidence="14" id="KW-0479">Metal-binding</keyword>
<keyword evidence="20" id="KW-1185">Reference proteome</keyword>
<feature type="binding site" evidence="13">
    <location>
        <position position="210"/>
    </location>
    <ligand>
        <name>5-aminolevulinate</name>
        <dbReference type="ChEBI" id="CHEBI:356416"/>
        <label>1</label>
    </ligand>
</feature>
<evidence type="ECO:0000256" key="9">
    <source>
        <dbReference type="ARBA" id="ARBA00023244"/>
    </source>
</evidence>
<dbReference type="InterPro" id="IPR001731">
    <property type="entry name" value="ALAD"/>
</dbReference>
<dbReference type="OrthoDB" id="9805001at2"/>
<dbReference type="Pfam" id="PF00490">
    <property type="entry name" value="ALAD"/>
    <property type="match status" value="1"/>
</dbReference>
<evidence type="ECO:0000256" key="16">
    <source>
        <dbReference type="RuleBase" id="RU000515"/>
    </source>
</evidence>
<dbReference type="PANTHER" id="PTHR11458:SF0">
    <property type="entry name" value="DELTA-AMINOLEVULINIC ACID DEHYDRATASE"/>
    <property type="match status" value="1"/>
</dbReference>
<dbReference type="GO" id="GO:0004655">
    <property type="term" value="F:porphobilinogen synthase activity"/>
    <property type="evidence" value="ECO:0007669"/>
    <property type="project" value="UniProtKB-EC"/>
</dbReference>
<dbReference type="FunFam" id="3.20.20.70:FF:000019">
    <property type="entry name" value="Delta-aminolevulinic acid dehydratase"/>
    <property type="match status" value="1"/>
</dbReference>
<comment type="similarity">
    <text evidence="3 17">Belongs to the ALAD family.</text>
</comment>
<reference evidence="18 20" key="1">
    <citation type="submission" date="2017-12" db="EMBL/GenBank/DDBJ databases">
        <title>Complete genome sequence of Herbivorax saccincola GGR1, a novel Cellulosome-producing hydrolytic bacterium in a thermophilic biogas plant, established by Illumina and Nanopore MinION sequencing.</title>
        <authorList>
            <person name="Pechtl A."/>
            <person name="Ruckert C."/>
            <person name="Koeck D.E."/>
            <person name="Maus I."/>
            <person name="Winkler A."/>
            <person name="Kalinowski J."/>
            <person name="Puhler A."/>
            <person name="Schwarz W.W."/>
            <person name="Zverlov V.V."/>
            <person name="Schluter A."/>
            <person name="Liebl W."/>
        </authorList>
    </citation>
    <scope>NUCLEOTIDE SEQUENCE [LARGE SCALE GENOMIC DNA]</scope>
    <source>
        <strain evidence="18">GGR1</strain>
        <strain evidence="20">SR1</strain>
    </source>
</reference>
<dbReference type="GO" id="GO:0008270">
    <property type="term" value="F:zinc ion binding"/>
    <property type="evidence" value="ECO:0007669"/>
    <property type="project" value="TreeGrafter"/>
</dbReference>
<evidence type="ECO:0000256" key="7">
    <source>
        <dbReference type="ARBA" id="ARBA00023133"/>
    </source>
</evidence>
<evidence type="ECO:0000256" key="14">
    <source>
        <dbReference type="PIRSR" id="PIRSR001415-3"/>
    </source>
</evidence>
<sequence length="333" mass="36898">MKKAGICGREIRPRRLRENKNIRDLTRETRISPKSLVLPIFIKEGSNIKEEIKSLEGHFYYSPDTVAYAIEEALSFGVSAVLIFGIPKTKDEKGSGAYAEDGVVQKAVKEIKSRFPEMMVITDVCLCEYTDNGHCGLVRGDRILNDETLPYLAKTALSHVIAGADMVAPSDMMDLRVGEIRRALDENGFSHIPIMSYAVKYASSYYGPFRDVVDSAPVFGDRQSYQMDYHNVREAVKEALLDVKEGADILMVKPAMSYLDIIKEVKNNTNLPVAAYSVSGEYAMIKAAAKAGFINEYPVMCESAVGVYRAGADILITYYAKELSEAIRKGDIG</sequence>
<evidence type="ECO:0000313" key="19">
    <source>
        <dbReference type="EMBL" id="PQQ66574.1"/>
    </source>
</evidence>
<comment type="function">
    <text evidence="10">Catalyzes an early step in the biosynthesis of tetrapyrroles. Binds two molecules of 5-aminolevulinate per subunit, each at a distinct site, and catalyzes their condensation to form porphobilinogen.</text>
</comment>
<feature type="active site" description="Schiff-base intermediate with substrate" evidence="12">
    <location>
        <position position="253"/>
    </location>
</feature>
<keyword evidence="14" id="KW-0862">Zinc</keyword>
<evidence type="ECO:0000256" key="6">
    <source>
        <dbReference type="ARBA" id="ARBA00020771"/>
    </source>
</evidence>
<dbReference type="CDD" id="cd00384">
    <property type="entry name" value="ALAD_PBGS"/>
    <property type="match status" value="1"/>
</dbReference>
<comment type="subunit">
    <text evidence="4 16">Homooctamer.</text>
</comment>
<organism evidence="18 20">
    <name type="scientific">Acetivibrio saccincola</name>
    <dbReference type="NCBI Taxonomy" id="1677857"/>
    <lineage>
        <taxon>Bacteria</taxon>
        <taxon>Bacillati</taxon>
        <taxon>Bacillota</taxon>
        <taxon>Clostridia</taxon>
        <taxon>Eubacteriales</taxon>
        <taxon>Oscillospiraceae</taxon>
        <taxon>Acetivibrio</taxon>
    </lineage>
</organism>
<comment type="catalytic activity">
    <reaction evidence="11 16">
        <text>2 5-aminolevulinate = porphobilinogen + 2 H2O + H(+)</text>
        <dbReference type="Rhea" id="RHEA:24064"/>
        <dbReference type="ChEBI" id="CHEBI:15377"/>
        <dbReference type="ChEBI" id="CHEBI:15378"/>
        <dbReference type="ChEBI" id="CHEBI:58126"/>
        <dbReference type="ChEBI" id="CHEBI:356416"/>
        <dbReference type="EC" id="4.2.1.24"/>
    </reaction>
</comment>
<dbReference type="PRINTS" id="PR00144">
    <property type="entry name" value="DALDHYDRTASE"/>
</dbReference>
<keyword evidence="8 16" id="KW-0456">Lyase</keyword>
<comment type="pathway">
    <text evidence="2">Porphyrin-containing compound metabolism; protoporphyrin-IX biosynthesis; coproporphyrinogen-III from 5-aminolevulinate: step 1/4.</text>
</comment>
<dbReference type="PIRSF" id="PIRSF001415">
    <property type="entry name" value="Porphbilin_synth"/>
    <property type="match status" value="1"/>
</dbReference>
<feature type="binding site" evidence="13">
    <location>
        <position position="318"/>
    </location>
    <ligand>
        <name>5-aminolevulinate</name>
        <dbReference type="ChEBI" id="CHEBI:356416"/>
        <label>2</label>
    </ligand>
</feature>
<dbReference type="NCBIfam" id="NF006762">
    <property type="entry name" value="PRK09283.1"/>
    <property type="match status" value="1"/>
</dbReference>
<evidence type="ECO:0000313" key="18">
    <source>
        <dbReference type="EMBL" id="AUG56497.1"/>
    </source>
</evidence>
<dbReference type="Gene3D" id="3.20.20.70">
    <property type="entry name" value="Aldolase class I"/>
    <property type="match status" value="1"/>
</dbReference>
<keyword evidence="7" id="KW-0350">Heme biosynthesis</keyword>
<dbReference type="UniPathway" id="UPA00251">
    <property type="reaction ID" value="UER00318"/>
</dbReference>
<dbReference type="PROSITE" id="PS00169">
    <property type="entry name" value="D_ALA_DEHYDRATASE"/>
    <property type="match status" value="1"/>
</dbReference>
<dbReference type="AlphaFoldDB" id="A0A2K9DY90"/>
<feature type="binding site" evidence="14">
    <location>
        <position position="127"/>
    </location>
    <ligand>
        <name>Zn(2+)</name>
        <dbReference type="ChEBI" id="CHEBI:29105"/>
        <note>catalytic</note>
    </ligand>
</feature>
<dbReference type="InterPro" id="IPR030656">
    <property type="entry name" value="ALAD_AS"/>
</dbReference>
<feature type="binding site" evidence="13">
    <location>
        <position position="279"/>
    </location>
    <ligand>
        <name>5-aminolevulinate</name>
        <dbReference type="ChEBI" id="CHEBI:356416"/>
        <label>2</label>
    </ligand>
</feature>
<evidence type="ECO:0000313" key="20">
    <source>
        <dbReference type="Proteomes" id="UP000233534"/>
    </source>
</evidence>
<evidence type="ECO:0000256" key="4">
    <source>
        <dbReference type="ARBA" id="ARBA00011823"/>
    </source>
</evidence>
<name>A0A2K9DY90_9FIRM</name>
<accession>A0A2K9DY90</accession>
<evidence type="ECO:0000256" key="15">
    <source>
        <dbReference type="PIRSR" id="PIRSR001415-5"/>
    </source>
</evidence>
<dbReference type="KEGG" id="hsc:HVS_02710"/>
<evidence type="ECO:0000256" key="17">
    <source>
        <dbReference type="RuleBase" id="RU004161"/>
    </source>
</evidence>
<gene>
    <name evidence="18" type="primary">hemB</name>
    <name evidence="19" type="ORF">B9R14_07310</name>
    <name evidence="18" type="ORF">HVS_02710</name>
</gene>
<dbReference type="Proteomes" id="UP000233534">
    <property type="component" value="Chromosome"/>
</dbReference>
<dbReference type="InterPro" id="IPR013785">
    <property type="entry name" value="Aldolase_TIM"/>
</dbReference>
<dbReference type="GO" id="GO:0005829">
    <property type="term" value="C:cytosol"/>
    <property type="evidence" value="ECO:0007669"/>
    <property type="project" value="TreeGrafter"/>
</dbReference>
<evidence type="ECO:0000256" key="5">
    <source>
        <dbReference type="ARBA" id="ARBA00012053"/>
    </source>
</evidence>
<protein>
    <recommendedName>
        <fullName evidence="6 16">Delta-aminolevulinic acid dehydratase</fullName>
        <ecNumber evidence="5 16">4.2.1.24</ecNumber>
    </recommendedName>
</protein>
<evidence type="ECO:0000256" key="12">
    <source>
        <dbReference type="PIRSR" id="PIRSR001415-1"/>
    </source>
</evidence>
<feature type="binding site" evidence="15">
    <location>
        <position position="238"/>
    </location>
    <ligand>
        <name>Mg(2+)</name>
        <dbReference type="ChEBI" id="CHEBI:18420"/>
    </ligand>
</feature>
<comment type="cofactor">
    <cofactor evidence="1">
        <name>Zn(2+)</name>
        <dbReference type="ChEBI" id="CHEBI:29105"/>
    </cofactor>
</comment>
<dbReference type="EMBL" id="NEMB01000003">
    <property type="protein sequence ID" value="PQQ66574.1"/>
    <property type="molecule type" value="Genomic_DNA"/>
</dbReference>
<dbReference type="RefSeq" id="WP_101298953.1">
    <property type="nucleotide sequence ID" value="NZ_CP025197.1"/>
</dbReference>
<feature type="binding site" evidence="13">
    <location>
        <position position="222"/>
    </location>
    <ligand>
        <name>5-aminolevulinate</name>
        <dbReference type="ChEBI" id="CHEBI:356416"/>
        <label>1</label>
    </ligand>
</feature>
<dbReference type="EC" id="4.2.1.24" evidence="5 16"/>
<dbReference type="EMBL" id="CP025197">
    <property type="protein sequence ID" value="AUG56497.1"/>
    <property type="molecule type" value="Genomic_DNA"/>
</dbReference>
<evidence type="ECO:0000256" key="11">
    <source>
        <dbReference type="ARBA" id="ARBA00047651"/>
    </source>
</evidence>
<dbReference type="GO" id="GO:0006782">
    <property type="term" value="P:protoporphyrinogen IX biosynthetic process"/>
    <property type="evidence" value="ECO:0007669"/>
    <property type="project" value="UniProtKB-UniPathway"/>
</dbReference>
<dbReference type="PANTHER" id="PTHR11458">
    <property type="entry name" value="DELTA-AMINOLEVULINIC ACID DEHYDRATASE"/>
    <property type="match status" value="1"/>
</dbReference>